<dbReference type="AlphaFoldDB" id="Q8TK97"/>
<protein>
    <submittedName>
        <fullName evidence="1">Uncharacterized protein</fullName>
    </submittedName>
</protein>
<accession>Q8TK97</accession>
<reference evidence="1 2" key="1">
    <citation type="journal article" date="2002" name="Genome Res.">
        <title>The genome of Methanosarcina acetivorans reveals extensive metabolic and physiological diversity.</title>
        <authorList>
            <person name="Galagan J.E."/>
            <person name="Nusbaum C."/>
            <person name="Roy A."/>
            <person name="Endrizzi M.G."/>
            <person name="Macdonald P."/>
            <person name="FitzHugh W."/>
            <person name="Calvo S."/>
            <person name="Engels R."/>
            <person name="Smirnov S."/>
            <person name="Atnoor D."/>
            <person name="Brown A."/>
            <person name="Allen N."/>
            <person name="Naylor J."/>
            <person name="Stange-Thomann N."/>
            <person name="DeArellano K."/>
            <person name="Johnson R."/>
            <person name="Linton L."/>
            <person name="McEwan P."/>
            <person name="McKernan K."/>
            <person name="Talamas J."/>
            <person name="Tirrell A."/>
            <person name="Ye W."/>
            <person name="Zimmer A."/>
            <person name="Barber R.D."/>
            <person name="Cann I."/>
            <person name="Graham D.E."/>
            <person name="Grahame D.A."/>
            <person name="Guss A."/>
            <person name="Hedderich R."/>
            <person name="Ingram-Smith C."/>
            <person name="Kuettner C.H."/>
            <person name="Krzycki J.A."/>
            <person name="Leigh J.A."/>
            <person name="Li W."/>
            <person name="Liu J."/>
            <person name="Mukhopadhyay B."/>
            <person name="Reeve J.N."/>
            <person name="Smith K."/>
            <person name="Springer T.A."/>
            <person name="Umayam L.A."/>
            <person name="White O."/>
            <person name="White R.H."/>
            <person name="de Macario E.C."/>
            <person name="Ferry J.G."/>
            <person name="Jarrell K.F."/>
            <person name="Jing H."/>
            <person name="Macario A.J.L."/>
            <person name="Paulsen I."/>
            <person name="Pritchett M."/>
            <person name="Sowers K.R."/>
            <person name="Swanson R.V."/>
            <person name="Zinder S.H."/>
            <person name="Lander E."/>
            <person name="Metcalf W.W."/>
            <person name="Birren B."/>
        </authorList>
    </citation>
    <scope>NUCLEOTIDE SEQUENCE [LARGE SCALE GENOMIC DNA]</scope>
    <source>
        <strain evidence="2">ATCC 35395 / DSM 2834 / JCM 12185 / C2A</strain>
    </source>
</reference>
<name>Q8TK97_METAC</name>
<dbReference type="KEGG" id="mac:MA_3517"/>
<organism evidence="1 2">
    <name type="scientific">Methanosarcina acetivorans (strain ATCC 35395 / DSM 2834 / JCM 12185 / C2A)</name>
    <dbReference type="NCBI Taxonomy" id="188937"/>
    <lineage>
        <taxon>Archaea</taxon>
        <taxon>Methanobacteriati</taxon>
        <taxon>Methanobacteriota</taxon>
        <taxon>Stenosarchaea group</taxon>
        <taxon>Methanomicrobia</taxon>
        <taxon>Methanosarcinales</taxon>
        <taxon>Methanosarcinaceae</taxon>
        <taxon>Methanosarcina</taxon>
    </lineage>
</organism>
<sequence>MKFEAEPLDTFFRYEMPTRHFVEPQEQTLLIRSTANTLPEKAFLSCLMSCNPKDFLQARKNKTIFPAAKLNT</sequence>
<evidence type="ECO:0000313" key="1">
    <source>
        <dbReference type="EMBL" id="AAM06880.1"/>
    </source>
</evidence>
<dbReference type="STRING" id="188937.MA_3517"/>
<dbReference type="EnsemblBacteria" id="AAM06880">
    <property type="protein sequence ID" value="AAM06880"/>
    <property type="gene ID" value="MA_3517"/>
</dbReference>
<evidence type="ECO:0000313" key="2">
    <source>
        <dbReference type="Proteomes" id="UP000002487"/>
    </source>
</evidence>
<dbReference type="Proteomes" id="UP000002487">
    <property type="component" value="Chromosome"/>
</dbReference>
<proteinExistence type="predicted"/>
<dbReference type="InParanoid" id="Q8TK97"/>
<keyword evidence="2" id="KW-1185">Reference proteome</keyword>
<gene>
    <name evidence="1" type="ordered locus">MA_3517</name>
</gene>
<dbReference type="EMBL" id="AE010299">
    <property type="protein sequence ID" value="AAM06880.1"/>
    <property type="molecule type" value="Genomic_DNA"/>
</dbReference>
<dbReference type="HOGENOM" id="CLU_2712764_0_0_2"/>